<dbReference type="SUPFAM" id="SSF52218">
    <property type="entry name" value="Flavoproteins"/>
    <property type="match status" value="1"/>
</dbReference>
<dbReference type="PROSITE" id="PS00201">
    <property type="entry name" value="FLAVODOXIN"/>
    <property type="match status" value="1"/>
</dbReference>
<evidence type="ECO:0000313" key="3">
    <source>
        <dbReference type="Proteomes" id="UP000824258"/>
    </source>
</evidence>
<evidence type="ECO:0000259" key="1">
    <source>
        <dbReference type="Pfam" id="PF12641"/>
    </source>
</evidence>
<sequence>MRYAVVFTSKTGNTRLLAEEIRKQLGEGECGYFGAPDAAALEADVVFAGFWTDRGSCDGEMAAFLESLTTQKLFLFGTAGFGGDPAYFEKIIETVKSHVAATVSVIGTYMCQGQMPLAVRRRYEAMEDDARREAMLMNFDRAVGHPDAADLQALWTSVSRTLARESQK</sequence>
<protein>
    <recommendedName>
        <fullName evidence="1">Flavodoxin-like domain-containing protein</fullName>
    </recommendedName>
</protein>
<dbReference type="AlphaFoldDB" id="A0A9D1AA91"/>
<reference evidence="2" key="2">
    <citation type="journal article" date="2021" name="PeerJ">
        <title>Extensive microbial diversity within the chicken gut microbiome revealed by metagenomics and culture.</title>
        <authorList>
            <person name="Gilroy R."/>
            <person name="Ravi A."/>
            <person name="Getino M."/>
            <person name="Pursley I."/>
            <person name="Horton D.L."/>
            <person name="Alikhan N.F."/>
            <person name="Baker D."/>
            <person name="Gharbi K."/>
            <person name="Hall N."/>
            <person name="Watson M."/>
            <person name="Adriaenssens E.M."/>
            <person name="Foster-Nyarko E."/>
            <person name="Jarju S."/>
            <person name="Secka A."/>
            <person name="Antonio M."/>
            <person name="Oren A."/>
            <person name="Chaudhuri R.R."/>
            <person name="La Ragione R."/>
            <person name="Hildebrand F."/>
            <person name="Pallen M.J."/>
        </authorList>
    </citation>
    <scope>NUCLEOTIDE SEQUENCE</scope>
    <source>
        <strain evidence="2">ChiHjej9B8-7071</strain>
    </source>
</reference>
<dbReference type="NCBIfam" id="NF045594">
    <property type="entry name" value="flavodox_BilS"/>
    <property type="match status" value="1"/>
</dbReference>
<name>A0A9D1AA91_9FIRM</name>
<dbReference type="EMBL" id="DVGD01000193">
    <property type="protein sequence ID" value="HIR09933.1"/>
    <property type="molecule type" value="Genomic_DNA"/>
</dbReference>
<dbReference type="GO" id="GO:0009055">
    <property type="term" value="F:electron transfer activity"/>
    <property type="evidence" value="ECO:0007669"/>
    <property type="project" value="InterPro"/>
</dbReference>
<organism evidence="2 3">
    <name type="scientific">Candidatus Avoscillospira stercoripullorum</name>
    <dbReference type="NCBI Taxonomy" id="2840709"/>
    <lineage>
        <taxon>Bacteria</taxon>
        <taxon>Bacillati</taxon>
        <taxon>Bacillota</taxon>
        <taxon>Clostridia</taxon>
        <taxon>Eubacteriales</taxon>
        <taxon>Oscillospiraceae</taxon>
        <taxon>Oscillospiraceae incertae sedis</taxon>
        <taxon>Candidatus Avoscillospira</taxon>
    </lineage>
</organism>
<dbReference type="Pfam" id="PF12641">
    <property type="entry name" value="Flavodoxin_3"/>
    <property type="match status" value="1"/>
</dbReference>
<dbReference type="InterPro" id="IPR054633">
    <property type="entry name" value="BilS"/>
</dbReference>
<dbReference type="InterPro" id="IPR029039">
    <property type="entry name" value="Flavoprotein-like_sf"/>
</dbReference>
<dbReference type="Proteomes" id="UP000824258">
    <property type="component" value="Unassembled WGS sequence"/>
</dbReference>
<dbReference type="Gene3D" id="3.40.50.360">
    <property type="match status" value="1"/>
</dbReference>
<evidence type="ECO:0000313" key="2">
    <source>
        <dbReference type="EMBL" id="HIR09933.1"/>
    </source>
</evidence>
<reference evidence="2" key="1">
    <citation type="submission" date="2020-10" db="EMBL/GenBank/DDBJ databases">
        <authorList>
            <person name="Gilroy R."/>
        </authorList>
    </citation>
    <scope>NUCLEOTIDE SEQUENCE</scope>
    <source>
        <strain evidence="2">ChiHjej9B8-7071</strain>
    </source>
</reference>
<comment type="caution">
    <text evidence="2">The sequence shown here is derived from an EMBL/GenBank/DDBJ whole genome shotgun (WGS) entry which is preliminary data.</text>
</comment>
<dbReference type="InterPro" id="IPR008254">
    <property type="entry name" value="Flavodoxin/NO_synth"/>
</dbReference>
<accession>A0A9D1AA91</accession>
<feature type="domain" description="Flavodoxin-like" evidence="1">
    <location>
        <begin position="5"/>
        <end position="154"/>
    </location>
</feature>
<dbReference type="InterPro" id="IPR001226">
    <property type="entry name" value="Flavodoxin_CS"/>
</dbReference>
<dbReference type="GO" id="GO:0016651">
    <property type="term" value="F:oxidoreductase activity, acting on NAD(P)H"/>
    <property type="evidence" value="ECO:0007669"/>
    <property type="project" value="UniProtKB-ARBA"/>
</dbReference>
<gene>
    <name evidence="2" type="ORF">IAA70_05985</name>
</gene>
<dbReference type="GO" id="GO:0010181">
    <property type="term" value="F:FMN binding"/>
    <property type="evidence" value="ECO:0007669"/>
    <property type="project" value="InterPro"/>
</dbReference>
<proteinExistence type="predicted"/>